<dbReference type="AlphaFoldDB" id="A0A1S8KPQ5"/>
<evidence type="ECO:0000256" key="2">
    <source>
        <dbReference type="ARBA" id="ARBA00022692"/>
    </source>
</evidence>
<protein>
    <submittedName>
        <fullName evidence="6">Uncharacterized protein</fullName>
    </submittedName>
</protein>
<evidence type="ECO:0000256" key="1">
    <source>
        <dbReference type="ARBA" id="ARBA00004651"/>
    </source>
</evidence>
<comment type="caution">
    <text evidence="6">The sequence shown here is derived from an EMBL/GenBank/DDBJ whole genome shotgun (WGS) entry which is preliminary data.</text>
</comment>
<name>A0A1S8KPQ5_9LACT</name>
<keyword evidence="3 5" id="KW-1133">Transmembrane helix</keyword>
<feature type="transmembrane region" description="Helical" evidence="5">
    <location>
        <begin position="12"/>
        <end position="32"/>
    </location>
</feature>
<sequence length="117" mass="12992">MQNTISLAQMFTMMVGYTMMMIPIGIGMYLTISGDLPIATFVAVQYSSSMIINSLLTTVRLKNELQSAKPIKDKIDKELSFVPRSTGSKKLNGHIQSVVFKDVSFSFGRRRCSTTSI</sequence>
<proteinExistence type="predicted"/>
<organism evidence="6 7">
    <name type="scientific">Dolosigranulum pigrum</name>
    <dbReference type="NCBI Taxonomy" id="29394"/>
    <lineage>
        <taxon>Bacteria</taxon>
        <taxon>Bacillati</taxon>
        <taxon>Bacillota</taxon>
        <taxon>Bacilli</taxon>
        <taxon>Lactobacillales</taxon>
        <taxon>Carnobacteriaceae</taxon>
        <taxon>Dolosigranulum</taxon>
    </lineage>
</organism>
<comment type="subcellular location">
    <subcellularLocation>
        <location evidence="1">Cell membrane</location>
        <topology evidence="1">Multi-pass membrane protein</topology>
    </subcellularLocation>
</comment>
<evidence type="ECO:0000256" key="5">
    <source>
        <dbReference type="SAM" id="Phobius"/>
    </source>
</evidence>
<dbReference type="EMBL" id="MUYF01000003">
    <property type="protein sequence ID" value="OOL81690.1"/>
    <property type="molecule type" value="Genomic_DNA"/>
</dbReference>
<dbReference type="Proteomes" id="UP000190409">
    <property type="component" value="Unassembled WGS sequence"/>
</dbReference>
<evidence type="ECO:0000256" key="3">
    <source>
        <dbReference type="ARBA" id="ARBA00022989"/>
    </source>
</evidence>
<evidence type="ECO:0000313" key="7">
    <source>
        <dbReference type="Proteomes" id="UP000190409"/>
    </source>
</evidence>
<keyword evidence="2 5" id="KW-0812">Transmembrane</keyword>
<dbReference type="InterPro" id="IPR036640">
    <property type="entry name" value="ABC1_TM_sf"/>
</dbReference>
<dbReference type="SUPFAM" id="SSF90123">
    <property type="entry name" value="ABC transporter transmembrane region"/>
    <property type="match status" value="1"/>
</dbReference>
<dbReference type="Gene3D" id="1.20.1560.10">
    <property type="entry name" value="ABC transporter type 1, transmembrane domain"/>
    <property type="match status" value="1"/>
</dbReference>
<feature type="transmembrane region" description="Helical" evidence="5">
    <location>
        <begin position="38"/>
        <end position="59"/>
    </location>
</feature>
<keyword evidence="4 5" id="KW-0472">Membrane</keyword>
<evidence type="ECO:0000313" key="6">
    <source>
        <dbReference type="EMBL" id="OOL81690.1"/>
    </source>
</evidence>
<gene>
    <name evidence="6" type="ORF">BWX42_08290</name>
</gene>
<accession>A0A1S8KPQ5</accession>
<dbReference type="GO" id="GO:0005524">
    <property type="term" value="F:ATP binding"/>
    <property type="evidence" value="ECO:0007669"/>
    <property type="project" value="InterPro"/>
</dbReference>
<dbReference type="GO" id="GO:0005886">
    <property type="term" value="C:plasma membrane"/>
    <property type="evidence" value="ECO:0007669"/>
    <property type="project" value="UniProtKB-SubCell"/>
</dbReference>
<evidence type="ECO:0000256" key="4">
    <source>
        <dbReference type="ARBA" id="ARBA00023136"/>
    </source>
</evidence>
<reference evidence="6 7" key="1">
    <citation type="submission" date="2017-01" db="EMBL/GenBank/DDBJ databases">
        <title>Complete Genome Sequence of Dolosigranulum pigrum isolated from a Patient with interstitial lung disease.</title>
        <authorList>
            <person name="Mukhopadhyay R."/>
            <person name="Joaquin J."/>
            <person name="Hogue R."/>
            <person name="Fitzgerald S."/>
            <person name="Jospin G."/>
            <person name="Eisen J.A."/>
            <person name="Chaturvedi V."/>
        </authorList>
    </citation>
    <scope>NUCLEOTIDE SEQUENCE [LARGE SCALE GENOMIC DNA]</scope>
    <source>
        <strain evidence="6 7">15S00348</strain>
    </source>
</reference>